<name>A0A1L9V4H7_ASPGL</name>
<keyword evidence="1" id="KW-0812">Transmembrane</keyword>
<feature type="transmembrane region" description="Helical" evidence="1">
    <location>
        <begin position="56"/>
        <end position="77"/>
    </location>
</feature>
<accession>A0A1L9V4H7</accession>
<dbReference type="Proteomes" id="UP000184300">
    <property type="component" value="Unassembled WGS sequence"/>
</dbReference>
<dbReference type="GeneID" id="34456269"/>
<keyword evidence="1" id="KW-1133">Transmembrane helix</keyword>
<evidence type="ECO:0000313" key="3">
    <source>
        <dbReference type="Proteomes" id="UP000184300"/>
    </source>
</evidence>
<proteinExistence type="predicted"/>
<keyword evidence="1" id="KW-0472">Membrane</keyword>
<evidence type="ECO:0000256" key="1">
    <source>
        <dbReference type="SAM" id="Phobius"/>
    </source>
</evidence>
<reference evidence="3" key="1">
    <citation type="journal article" date="2017" name="Genome Biol.">
        <title>Comparative genomics reveals high biological diversity and specific adaptations in the industrially and medically important fungal genus Aspergillus.</title>
        <authorList>
            <person name="de Vries R.P."/>
            <person name="Riley R."/>
            <person name="Wiebenga A."/>
            <person name="Aguilar-Osorio G."/>
            <person name="Amillis S."/>
            <person name="Uchima C.A."/>
            <person name="Anderluh G."/>
            <person name="Asadollahi M."/>
            <person name="Askin M."/>
            <person name="Barry K."/>
            <person name="Battaglia E."/>
            <person name="Bayram O."/>
            <person name="Benocci T."/>
            <person name="Braus-Stromeyer S.A."/>
            <person name="Caldana C."/>
            <person name="Canovas D."/>
            <person name="Cerqueira G.C."/>
            <person name="Chen F."/>
            <person name="Chen W."/>
            <person name="Choi C."/>
            <person name="Clum A."/>
            <person name="Dos Santos R.A."/>
            <person name="Damasio A.R."/>
            <person name="Diallinas G."/>
            <person name="Emri T."/>
            <person name="Fekete E."/>
            <person name="Flipphi M."/>
            <person name="Freyberg S."/>
            <person name="Gallo A."/>
            <person name="Gournas C."/>
            <person name="Habgood R."/>
            <person name="Hainaut M."/>
            <person name="Harispe M.L."/>
            <person name="Henrissat B."/>
            <person name="Hilden K.S."/>
            <person name="Hope R."/>
            <person name="Hossain A."/>
            <person name="Karabika E."/>
            <person name="Karaffa L."/>
            <person name="Karanyi Z."/>
            <person name="Krasevec N."/>
            <person name="Kuo A."/>
            <person name="Kusch H."/>
            <person name="LaButti K."/>
            <person name="Lagendijk E.L."/>
            <person name="Lapidus A."/>
            <person name="Levasseur A."/>
            <person name="Lindquist E."/>
            <person name="Lipzen A."/>
            <person name="Logrieco A.F."/>
            <person name="MacCabe A."/>
            <person name="Maekelae M.R."/>
            <person name="Malavazi I."/>
            <person name="Melin P."/>
            <person name="Meyer V."/>
            <person name="Mielnichuk N."/>
            <person name="Miskei M."/>
            <person name="Molnar A.P."/>
            <person name="Mule G."/>
            <person name="Ngan C.Y."/>
            <person name="Orejas M."/>
            <person name="Orosz E."/>
            <person name="Ouedraogo J.P."/>
            <person name="Overkamp K.M."/>
            <person name="Park H.-S."/>
            <person name="Perrone G."/>
            <person name="Piumi F."/>
            <person name="Punt P.J."/>
            <person name="Ram A.F."/>
            <person name="Ramon A."/>
            <person name="Rauscher S."/>
            <person name="Record E."/>
            <person name="Riano-Pachon D.M."/>
            <person name="Robert V."/>
            <person name="Roehrig J."/>
            <person name="Ruller R."/>
            <person name="Salamov A."/>
            <person name="Salih N.S."/>
            <person name="Samson R.A."/>
            <person name="Sandor E."/>
            <person name="Sanguinetti M."/>
            <person name="Schuetze T."/>
            <person name="Sepcic K."/>
            <person name="Shelest E."/>
            <person name="Sherlock G."/>
            <person name="Sophianopoulou V."/>
            <person name="Squina F.M."/>
            <person name="Sun H."/>
            <person name="Susca A."/>
            <person name="Todd R.B."/>
            <person name="Tsang A."/>
            <person name="Unkles S.E."/>
            <person name="van de Wiele N."/>
            <person name="van Rossen-Uffink D."/>
            <person name="Oliveira J.V."/>
            <person name="Vesth T.C."/>
            <person name="Visser J."/>
            <person name="Yu J.-H."/>
            <person name="Zhou M."/>
            <person name="Andersen M.R."/>
            <person name="Archer D.B."/>
            <person name="Baker S.E."/>
            <person name="Benoit I."/>
            <person name="Brakhage A.A."/>
            <person name="Braus G.H."/>
            <person name="Fischer R."/>
            <person name="Frisvad J.C."/>
            <person name="Goldman G.H."/>
            <person name="Houbraken J."/>
            <person name="Oakley B."/>
            <person name="Pocsi I."/>
            <person name="Scazzocchio C."/>
            <person name="Seiboth B."/>
            <person name="vanKuyk P.A."/>
            <person name="Wortman J."/>
            <person name="Dyer P.S."/>
            <person name="Grigoriev I.V."/>
        </authorList>
    </citation>
    <scope>NUCLEOTIDE SEQUENCE [LARGE SCALE GENOMIC DNA]</scope>
    <source>
        <strain evidence="3">CBS 516.65</strain>
    </source>
</reference>
<dbReference type="VEuPathDB" id="FungiDB:ASPGLDRAFT_1189801"/>
<gene>
    <name evidence="2" type="ORF">ASPGLDRAFT_1189801</name>
</gene>
<evidence type="ECO:0000313" key="2">
    <source>
        <dbReference type="EMBL" id="OJJ78742.1"/>
    </source>
</evidence>
<feature type="transmembrane region" description="Helical" evidence="1">
    <location>
        <begin position="21"/>
        <end position="44"/>
    </location>
</feature>
<dbReference type="AlphaFoldDB" id="A0A1L9V4H7"/>
<keyword evidence="3" id="KW-1185">Reference proteome</keyword>
<protein>
    <submittedName>
        <fullName evidence="2">Uncharacterized protein</fullName>
    </submittedName>
</protein>
<dbReference type="RefSeq" id="XP_022395440.1">
    <property type="nucleotide sequence ID" value="XM_022540008.1"/>
</dbReference>
<organism evidence="2 3">
    <name type="scientific">Aspergillus glaucus CBS 516.65</name>
    <dbReference type="NCBI Taxonomy" id="1160497"/>
    <lineage>
        <taxon>Eukaryota</taxon>
        <taxon>Fungi</taxon>
        <taxon>Dikarya</taxon>
        <taxon>Ascomycota</taxon>
        <taxon>Pezizomycotina</taxon>
        <taxon>Eurotiomycetes</taxon>
        <taxon>Eurotiomycetidae</taxon>
        <taxon>Eurotiales</taxon>
        <taxon>Aspergillaceae</taxon>
        <taxon>Aspergillus</taxon>
        <taxon>Aspergillus subgen. Aspergillus</taxon>
    </lineage>
</organism>
<dbReference type="EMBL" id="KV878928">
    <property type="protein sequence ID" value="OJJ78742.1"/>
    <property type="molecule type" value="Genomic_DNA"/>
</dbReference>
<sequence>MSSNPRPGFAAPLLYKSLPASILRFPVSVIAPSFSLVSILISLFHLPSSTSFSSLLFFLSVPLLHSIQPTFHVLSFLSLNVDSFRSFAHSPAQ</sequence>